<dbReference type="OrthoDB" id="25346at2759"/>
<feature type="active site" description="Pros-phosphohistidine intermediate" evidence="6">
    <location>
        <position position="119"/>
    </location>
</feature>
<keyword evidence="2" id="KW-0808">Transferase</keyword>
<keyword evidence="4 8" id="KW-0418">Kinase</keyword>
<reference evidence="9" key="3">
    <citation type="submission" date="2022-06" db="UniProtKB">
        <authorList>
            <consortium name="EnsemblMetazoa"/>
        </authorList>
    </citation>
    <scope>IDENTIFICATION</scope>
</reference>
<protein>
    <submittedName>
        <fullName evidence="8">Nucleoside diphosphate kinase 6</fullName>
    </submittedName>
</protein>
<evidence type="ECO:0000256" key="6">
    <source>
        <dbReference type="PROSITE-ProRule" id="PRU00706"/>
    </source>
</evidence>
<dbReference type="SMART" id="SM00562">
    <property type="entry name" value="NDK"/>
    <property type="match status" value="1"/>
</dbReference>
<reference evidence="8" key="2">
    <citation type="submission" date="2020-01" db="EMBL/GenBank/DDBJ databases">
        <authorList>
            <person name="Korhonen P.K.K."/>
            <person name="Guangxu M.G."/>
            <person name="Wang T.W."/>
            <person name="Stroehlein A.J.S."/>
            <person name="Young N.D."/>
            <person name="Ang C.-S.A."/>
            <person name="Fernando D.W.F."/>
            <person name="Lu H.L."/>
            <person name="Taylor S.T."/>
            <person name="Ehtesham M.E.M."/>
            <person name="Najaraj S.H.N."/>
            <person name="Harsha G.H.G."/>
            <person name="Madugundu A.M."/>
            <person name="Renuse S.R."/>
            <person name="Holt D.H."/>
            <person name="Pandey A.P."/>
            <person name="Papenfuss A.P."/>
            <person name="Gasser R.B.G."/>
            <person name="Fischer K.F."/>
        </authorList>
    </citation>
    <scope>NUCLEOTIDE SEQUENCE</scope>
    <source>
        <strain evidence="8">SSS_KF_BRIS2020</strain>
    </source>
</reference>
<dbReference type="PROSITE" id="PS51374">
    <property type="entry name" value="NDPK_LIKE"/>
    <property type="match status" value="1"/>
</dbReference>
<dbReference type="EMBL" id="WVUK01000044">
    <property type="protein sequence ID" value="KAF7495854.1"/>
    <property type="molecule type" value="Genomic_DNA"/>
</dbReference>
<feature type="binding site" evidence="6">
    <location>
        <position position="58"/>
    </location>
    <ligand>
        <name>ATP</name>
        <dbReference type="ChEBI" id="CHEBI:30616"/>
    </ligand>
</feature>
<keyword evidence="5" id="KW-0067">ATP-binding</keyword>
<dbReference type="Proteomes" id="UP000070412">
    <property type="component" value="Unassembled WGS sequence"/>
</dbReference>
<reference evidence="10" key="1">
    <citation type="journal article" date="2020" name="PLoS Negl. Trop. Dis.">
        <title>High-quality nuclear genome for Sarcoptes scabiei-A critical resource for a neglected parasite.</title>
        <authorList>
            <person name="Korhonen P.K."/>
            <person name="Gasser R.B."/>
            <person name="Ma G."/>
            <person name="Wang T."/>
            <person name="Stroehlein A.J."/>
            <person name="Young N.D."/>
            <person name="Ang C.S."/>
            <person name="Fernando D.D."/>
            <person name="Lu H.C."/>
            <person name="Taylor S."/>
            <person name="Reynolds S.L."/>
            <person name="Mofiz E."/>
            <person name="Najaraj S.H."/>
            <person name="Gowda H."/>
            <person name="Madugundu A."/>
            <person name="Renuse S."/>
            <person name="Holt D."/>
            <person name="Pandey A."/>
            <person name="Papenfuss A.T."/>
            <person name="Fischer K."/>
        </authorList>
    </citation>
    <scope>NUCLEOTIDE SEQUENCE [LARGE SCALE GENOMIC DNA]</scope>
</reference>
<keyword evidence="10" id="KW-1185">Reference proteome</keyword>
<gene>
    <name evidence="8" type="ORF">SSS_3378</name>
</gene>
<evidence type="ECO:0000313" key="8">
    <source>
        <dbReference type="EMBL" id="KAF7495854.1"/>
    </source>
</evidence>
<proteinExistence type="inferred from homology"/>
<feature type="binding site" evidence="6">
    <location>
        <position position="106"/>
    </location>
    <ligand>
        <name>ATP</name>
        <dbReference type="ChEBI" id="CHEBI:30616"/>
    </ligand>
</feature>
<feature type="binding site" evidence="6">
    <location>
        <position position="86"/>
    </location>
    <ligand>
        <name>ATP</name>
        <dbReference type="ChEBI" id="CHEBI:30616"/>
    </ligand>
</feature>
<evidence type="ECO:0000256" key="2">
    <source>
        <dbReference type="ARBA" id="ARBA00022679"/>
    </source>
</evidence>
<feature type="domain" description="Nucleoside diphosphate kinase-like" evidence="7">
    <location>
        <begin position="30"/>
        <end position="142"/>
    </location>
</feature>
<accession>A0A834VHS4</accession>
<dbReference type="Pfam" id="PF00334">
    <property type="entry name" value="NDK"/>
    <property type="match status" value="1"/>
</dbReference>
<evidence type="ECO:0000256" key="4">
    <source>
        <dbReference type="ARBA" id="ARBA00022777"/>
    </source>
</evidence>
<evidence type="ECO:0000256" key="3">
    <source>
        <dbReference type="ARBA" id="ARBA00022741"/>
    </source>
</evidence>
<evidence type="ECO:0000256" key="1">
    <source>
        <dbReference type="ARBA" id="ARBA00008142"/>
    </source>
</evidence>
<dbReference type="AlphaFoldDB" id="A0A834VHS4"/>
<keyword evidence="3" id="KW-0547">Nucleotide-binding</keyword>
<dbReference type="EnsemblMetazoa" id="SSS_3378s_mrna">
    <property type="protein sequence ID" value="KAF7495854.1"/>
    <property type="gene ID" value="SSS_3378"/>
</dbReference>
<sequence length="156" mass="17945">MINKLRLCRYISFNHLKLNQAISIPNQGDFEYTLAIIKPHICKDPSKLQWSKTLAEAFYGEHQAMMTSGHSIVYILAQYNAVTRWRQLIGPTKVFKTILEEPKTIRGSYGLTDTRNAAHGSDSSLNALKEIKFFFPQFQIDSFNELRNQCCLNDVK</sequence>
<evidence type="ECO:0000259" key="7">
    <source>
        <dbReference type="SMART" id="SM00562"/>
    </source>
</evidence>
<name>A0A834VHS4_SARSC</name>
<feature type="binding site" evidence="6">
    <location>
        <position position="92"/>
    </location>
    <ligand>
        <name>ATP</name>
        <dbReference type="ChEBI" id="CHEBI:30616"/>
    </ligand>
</feature>
<comment type="similarity">
    <text evidence="1 6">Belongs to the NDK family.</text>
</comment>
<evidence type="ECO:0000313" key="10">
    <source>
        <dbReference type="Proteomes" id="UP000070412"/>
    </source>
</evidence>
<evidence type="ECO:0000313" key="9">
    <source>
        <dbReference type="EnsemblMetazoa" id="KAF7495854.1"/>
    </source>
</evidence>
<dbReference type="GO" id="GO:0016301">
    <property type="term" value="F:kinase activity"/>
    <property type="evidence" value="ECO:0007669"/>
    <property type="project" value="UniProtKB-KW"/>
</dbReference>
<dbReference type="PANTHER" id="PTHR46161">
    <property type="entry name" value="NUCLEOSIDE DIPHOSPHATE KINASE"/>
    <property type="match status" value="1"/>
</dbReference>
<evidence type="ECO:0000256" key="5">
    <source>
        <dbReference type="ARBA" id="ARBA00022840"/>
    </source>
</evidence>
<dbReference type="InterPro" id="IPR034907">
    <property type="entry name" value="NDK-like_dom"/>
</dbReference>
<dbReference type="GO" id="GO:0005524">
    <property type="term" value="F:ATP binding"/>
    <property type="evidence" value="ECO:0007669"/>
    <property type="project" value="UniProtKB-KW"/>
</dbReference>
<organism evidence="8">
    <name type="scientific">Sarcoptes scabiei</name>
    <name type="common">Itch mite</name>
    <name type="synonym">Acarus scabiei</name>
    <dbReference type="NCBI Taxonomy" id="52283"/>
    <lineage>
        <taxon>Eukaryota</taxon>
        <taxon>Metazoa</taxon>
        <taxon>Ecdysozoa</taxon>
        <taxon>Arthropoda</taxon>
        <taxon>Chelicerata</taxon>
        <taxon>Arachnida</taxon>
        <taxon>Acari</taxon>
        <taxon>Acariformes</taxon>
        <taxon>Sarcoptiformes</taxon>
        <taxon>Astigmata</taxon>
        <taxon>Psoroptidia</taxon>
        <taxon>Sarcoptoidea</taxon>
        <taxon>Sarcoptidae</taxon>
        <taxon>Sarcoptinae</taxon>
        <taxon>Sarcoptes</taxon>
    </lineage>
</organism>
<feature type="binding site" evidence="6">
    <location>
        <position position="116"/>
    </location>
    <ligand>
        <name>ATP</name>
        <dbReference type="ChEBI" id="CHEBI:30616"/>
    </ligand>
</feature>
<dbReference type="InterPro" id="IPR036850">
    <property type="entry name" value="NDK-like_dom_sf"/>
</dbReference>
<dbReference type="SUPFAM" id="SSF54919">
    <property type="entry name" value="Nucleoside diphosphate kinase, NDK"/>
    <property type="match status" value="1"/>
</dbReference>
<dbReference type="Gene3D" id="3.30.70.141">
    <property type="entry name" value="Nucleoside diphosphate kinase-like domain"/>
    <property type="match status" value="1"/>
</dbReference>
<feature type="binding site" evidence="6">
    <location>
        <position position="38"/>
    </location>
    <ligand>
        <name>ATP</name>
        <dbReference type="ChEBI" id="CHEBI:30616"/>
    </ligand>
</feature>
<dbReference type="PANTHER" id="PTHR46161:SF3">
    <property type="entry name" value="NUCLEOSIDE DIPHOSPHATE KINASE DDB_G0292928-RELATED"/>
    <property type="match status" value="1"/>
</dbReference>